<protein>
    <recommendedName>
        <fullName evidence="1">Putative restriction endonuclease domain-containing protein</fullName>
    </recommendedName>
</protein>
<dbReference type="PANTHER" id="PTHR35400">
    <property type="entry name" value="SLR1083 PROTEIN"/>
    <property type="match status" value="1"/>
</dbReference>
<dbReference type="SUPFAM" id="SSF52980">
    <property type="entry name" value="Restriction endonuclease-like"/>
    <property type="match status" value="1"/>
</dbReference>
<dbReference type="Pfam" id="PF05685">
    <property type="entry name" value="Uma2"/>
    <property type="match status" value="1"/>
</dbReference>
<dbReference type="Proteomes" id="UP000247409">
    <property type="component" value="Unassembled WGS sequence"/>
</dbReference>
<name>A0A2V3J074_9FLOR</name>
<dbReference type="InterPro" id="IPR011335">
    <property type="entry name" value="Restrct_endonuc-II-like"/>
</dbReference>
<dbReference type="EMBL" id="NBIV01000020">
    <property type="protein sequence ID" value="PXF47816.1"/>
    <property type="molecule type" value="Genomic_DNA"/>
</dbReference>
<evidence type="ECO:0000313" key="2">
    <source>
        <dbReference type="EMBL" id="PXF47816.1"/>
    </source>
</evidence>
<comment type="caution">
    <text evidence="2">The sequence shown here is derived from an EMBL/GenBank/DDBJ whole genome shotgun (WGS) entry which is preliminary data.</text>
</comment>
<sequence>MSIVGTEFKGCMMHMQDYPDAHEIQPLTVSDYHVLIEAGCLDDYRVELLNGFLVKMHSQSVEHIATVSFLFRTLFKALENRAVIRDSKPITLMKLKSEPEPDIVIASGVDDDYNTRKPSPSDVLLVVEVSNSTLKKDSTIKLEDYALAGIPEYWIVDIKARNVQVLRKPQGNCYESKKNGFEWLHSPCCLPRRQYKSSKLVSLLSKREVIAIWYRSTKLGFSRRDQALLAVARLSTVASTTLHDRAAWRKLGDVTSETDLEMPGHLLNVEQQM</sequence>
<reference evidence="2 3" key="1">
    <citation type="journal article" date="2018" name="Mol. Biol. Evol.">
        <title>Analysis of the draft genome of the red seaweed Gracilariopsis chorda provides insights into genome size evolution in Rhodophyta.</title>
        <authorList>
            <person name="Lee J."/>
            <person name="Yang E.C."/>
            <person name="Graf L."/>
            <person name="Yang J.H."/>
            <person name="Qiu H."/>
            <person name="Zel Zion U."/>
            <person name="Chan C.X."/>
            <person name="Stephens T.G."/>
            <person name="Weber A.P.M."/>
            <person name="Boo G.H."/>
            <person name="Boo S.M."/>
            <person name="Kim K.M."/>
            <person name="Shin Y."/>
            <person name="Jung M."/>
            <person name="Lee S.J."/>
            <person name="Yim H.S."/>
            <person name="Lee J.H."/>
            <person name="Bhattacharya D."/>
            <person name="Yoon H.S."/>
        </authorList>
    </citation>
    <scope>NUCLEOTIDE SEQUENCE [LARGE SCALE GENOMIC DNA]</scope>
    <source>
        <strain evidence="2 3">SKKU-2015</strain>
        <tissue evidence="2">Whole body</tissue>
    </source>
</reference>
<dbReference type="Gene3D" id="3.90.1570.10">
    <property type="entry name" value="tt1808, chain A"/>
    <property type="match status" value="1"/>
</dbReference>
<dbReference type="InterPro" id="IPR008538">
    <property type="entry name" value="Uma2"/>
</dbReference>
<accession>A0A2V3J074</accession>
<dbReference type="CDD" id="cd06260">
    <property type="entry name" value="DUF820-like"/>
    <property type="match status" value="1"/>
</dbReference>
<keyword evidence="3" id="KW-1185">Reference proteome</keyword>
<dbReference type="AlphaFoldDB" id="A0A2V3J074"/>
<feature type="domain" description="Putative restriction endonuclease" evidence="1">
    <location>
        <begin position="42"/>
        <end position="186"/>
    </location>
</feature>
<evidence type="ECO:0000259" key="1">
    <source>
        <dbReference type="Pfam" id="PF05685"/>
    </source>
</evidence>
<dbReference type="PANTHER" id="PTHR35400:SF1">
    <property type="entry name" value="SLR1083 PROTEIN"/>
    <property type="match status" value="1"/>
</dbReference>
<gene>
    <name evidence="2" type="ORF">BWQ96_02498</name>
</gene>
<dbReference type="OrthoDB" id="10605867at2759"/>
<proteinExistence type="predicted"/>
<dbReference type="InterPro" id="IPR012296">
    <property type="entry name" value="Nuclease_put_TT1808"/>
</dbReference>
<organism evidence="2 3">
    <name type="scientific">Gracilariopsis chorda</name>
    <dbReference type="NCBI Taxonomy" id="448386"/>
    <lineage>
        <taxon>Eukaryota</taxon>
        <taxon>Rhodophyta</taxon>
        <taxon>Florideophyceae</taxon>
        <taxon>Rhodymeniophycidae</taxon>
        <taxon>Gracilariales</taxon>
        <taxon>Gracilariaceae</taxon>
        <taxon>Gracilariopsis</taxon>
    </lineage>
</organism>
<evidence type="ECO:0000313" key="3">
    <source>
        <dbReference type="Proteomes" id="UP000247409"/>
    </source>
</evidence>
<dbReference type="GO" id="GO:0006281">
    <property type="term" value="P:DNA repair"/>
    <property type="evidence" value="ECO:0007669"/>
    <property type="project" value="UniProtKB-ARBA"/>
</dbReference>